<evidence type="ECO:0000256" key="1">
    <source>
        <dbReference type="SAM" id="SignalP"/>
    </source>
</evidence>
<evidence type="ECO:0000313" key="2">
    <source>
        <dbReference type="EMBL" id="MBC6448761.1"/>
    </source>
</evidence>
<organism evidence="2 3">
    <name type="scientific">Actinokineospora xionganensis</name>
    <dbReference type="NCBI Taxonomy" id="2684470"/>
    <lineage>
        <taxon>Bacteria</taxon>
        <taxon>Bacillati</taxon>
        <taxon>Actinomycetota</taxon>
        <taxon>Actinomycetes</taxon>
        <taxon>Pseudonocardiales</taxon>
        <taxon>Pseudonocardiaceae</taxon>
        <taxon>Actinokineospora</taxon>
    </lineage>
</organism>
<keyword evidence="3" id="KW-1185">Reference proteome</keyword>
<proteinExistence type="predicted"/>
<sequence length="181" mass="18855">MRQTRTNRFRRSAAVVAAALLLFPLNAPTASAAVGDLACTGNFQFNFTPPLTANTTTANAEVSGGLVDCVSANGSHTRLKSGYRTGVGTVSRQLGTAPCAPIMTITEGAVLVWNTGERSKFDITVNTDPTSGDLTISAYFTHGPLAGDTANAYPAVLHPNADCATSGLSSLTSDLLEVFWE</sequence>
<reference evidence="2 3" key="1">
    <citation type="submission" date="2020-06" db="EMBL/GenBank/DDBJ databases">
        <title>Actinokineospora xiongansis sp. nov., isolated from soil of Baiyangdian.</title>
        <authorList>
            <person name="Zhang X."/>
        </authorList>
    </citation>
    <scope>NUCLEOTIDE SEQUENCE [LARGE SCALE GENOMIC DNA]</scope>
    <source>
        <strain evidence="2 3">HBU206404</strain>
    </source>
</reference>
<gene>
    <name evidence="2" type="ORF">GPZ80_16440</name>
</gene>
<comment type="caution">
    <text evidence="2">The sequence shown here is derived from an EMBL/GenBank/DDBJ whole genome shotgun (WGS) entry which is preliminary data.</text>
</comment>
<accession>A0ABR7L8P5</accession>
<name>A0ABR7L8P5_9PSEU</name>
<feature type="chain" id="PRO_5047287925" description="Secreted protein" evidence="1">
    <location>
        <begin position="33"/>
        <end position="181"/>
    </location>
</feature>
<dbReference type="EMBL" id="JABVED010000008">
    <property type="protein sequence ID" value="MBC6448761.1"/>
    <property type="molecule type" value="Genomic_DNA"/>
</dbReference>
<dbReference type="Proteomes" id="UP000734823">
    <property type="component" value="Unassembled WGS sequence"/>
</dbReference>
<dbReference type="RefSeq" id="WP_187221228.1">
    <property type="nucleotide sequence ID" value="NZ_JABVED010000008.1"/>
</dbReference>
<evidence type="ECO:0008006" key="4">
    <source>
        <dbReference type="Google" id="ProtNLM"/>
    </source>
</evidence>
<protein>
    <recommendedName>
        <fullName evidence="4">Secreted protein</fullName>
    </recommendedName>
</protein>
<evidence type="ECO:0000313" key="3">
    <source>
        <dbReference type="Proteomes" id="UP000734823"/>
    </source>
</evidence>
<feature type="signal peptide" evidence="1">
    <location>
        <begin position="1"/>
        <end position="32"/>
    </location>
</feature>
<keyword evidence="1" id="KW-0732">Signal</keyword>